<proteinExistence type="predicted"/>
<dbReference type="EMBL" id="JASCZI010060448">
    <property type="protein sequence ID" value="MED6131781.1"/>
    <property type="molecule type" value="Genomic_DNA"/>
</dbReference>
<feature type="region of interest" description="Disordered" evidence="1">
    <location>
        <begin position="100"/>
        <end position="168"/>
    </location>
</feature>
<comment type="caution">
    <text evidence="3">The sequence shown here is derived from an EMBL/GenBank/DDBJ whole genome shotgun (WGS) entry which is preliminary data.</text>
</comment>
<organism evidence="3 4">
    <name type="scientific">Stylosanthes scabra</name>
    <dbReference type="NCBI Taxonomy" id="79078"/>
    <lineage>
        <taxon>Eukaryota</taxon>
        <taxon>Viridiplantae</taxon>
        <taxon>Streptophyta</taxon>
        <taxon>Embryophyta</taxon>
        <taxon>Tracheophyta</taxon>
        <taxon>Spermatophyta</taxon>
        <taxon>Magnoliopsida</taxon>
        <taxon>eudicotyledons</taxon>
        <taxon>Gunneridae</taxon>
        <taxon>Pentapetalae</taxon>
        <taxon>rosids</taxon>
        <taxon>fabids</taxon>
        <taxon>Fabales</taxon>
        <taxon>Fabaceae</taxon>
        <taxon>Papilionoideae</taxon>
        <taxon>50 kb inversion clade</taxon>
        <taxon>dalbergioids sensu lato</taxon>
        <taxon>Dalbergieae</taxon>
        <taxon>Pterocarpus clade</taxon>
        <taxon>Stylosanthes</taxon>
    </lineage>
</organism>
<evidence type="ECO:0000313" key="3">
    <source>
        <dbReference type="EMBL" id="MED6131781.1"/>
    </source>
</evidence>
<evidence type="ECO:0000313" key="4">
    <source>
        <dbReference type="Proteomes" id="UP001341840"/>
    </source>
</evidence>
<feature type="domain" description="PB1-like" evidence="2">
    <location>
        <begin position="2"/>
        <end position="47"/>
    </location>
</feature>
<protein>
    <recommendedName>
        <fullName evidence="2">PB1-like domain-containing protein</fullName>
    </recommendedName>
</protein>
<feature type="compositionally biased region" description="Basic residues" evidence="1">
    <location>
        <begin position="149"/>
        <end position="168"/>
    </location>
</feature>
<evidence type="ECO:0000259" key="2">
    <source>
        <dbReference type="Pfam" id="PF26130"/>
    </source>
</evidence>
<keyword evidence="4" id="KW-1185">Reference proteome</keyword>
<dbReference type="Pfam" id="PF26130">
    <property type="entry name" value="PB1-like"/>
    <property type="match status" value="1"/>
</dbReference>
<sequence length="203" mass="22344">MEAFVATLIHHGGRLERLATGEVAYVGGAVKKHDAIDVDFVNKEDLRQQNHFEDGLHVLAGDADVNEMCEFTLNHNLRELHIYIDHVVNVPLPADASVVLSSDSHSSSSSSSSSDDGYESTEDSPYRPPPPGFESDNSDGIAAAEKLRKEKGKKVATHKKKKYRRKKRKFHVLSGDGSGFGQMMKGALMVQNSMRETGMGKYN</sequence>
<accession>A0ABU6S5V0</accession>
<gene>
    <name evidence="3" type="ORF">PIB30_013032</name>
</gene>
<dbReference type="Proteomes" id="UP001341840">
    <property type="component" value="Unassembled WGS sequence"/>
</dbReference>
<feature type="compositionally biased region" description="Low complexity" evidence="1">
    <location>
        <begin position="101"/>
        <end position="115"/>
    </location>
</feature>
<dbReference type="InterPro" id="IPR058594">
    <property type="entry name" value="PB1-like_dom_pln"/>
</dbReference>
<evidence type="ECO:0000256" key="1">
    <source>
        <dbReference type="SAM" id="MobiDB-lite"/>
    </source>
</evidence>
<name>A0ABU6S5V0_9FABA</name>
<reference evidence="3 4" key="1">
    <citation type="journal article" date="2023" name="Plants (Basel)">
        <title>Bridging the Gap: Combining Genomics and Transcriptomics Approaches to Understand Stylosanthes scabra, an Orphan Legume from the Brazilian Caatinga.</title>
        <authorList>
            <person name="Ferreira-Neto J.R.C."/>
            <person name="da Silva M.D."/>
            <person name="Binneck E."/>
            <person name="de Melo N.F."/>
            <person name="da Silva R.H."/>
            <person name="de Melo A.L.T.M."/>
            <person name="Pandolfi V."/>
            <person name="Bustamante F.O."/>
            <person name="Brasileiro-Vidal A.C."/>
            <person name="Benko-Iseppon A.M."/>
        </authorList>
    </citation>
    <scope>NUCLEOTIDE SEQUENCE [LARGE SCALE GENOMIC DNA]</scope>
    <source>
        <tissue evidence="3">Leaves</tissue>
    </source>
</reference>